<dbReference type="EMBL" id="CP081303">
    <property type="protein sequence ID" value="QZE12815.1"/>
    <property type="molecule type" value="Genomic_DNA"/>
</dbReference>
<reference evidence="1" key="1">
    <citation type="submission" date="2021-08" db="EMBL/GenBank/DDBJ databases">
        <title>Novel anaerobic bacterium isolated from sea squirt in East Sea, Republic of Korea.</title>
        <authorList>
            <person name="Nguyen T.H."/>
            <person name="Li Z."/>
            <person name="Lee Y.-J."/>
            <person name="Ko J."/>
            <person name="Kim S.-G."/>
        </authorList>
    </citation>
    <scope>NUCLEOTIDE SEQUENCE</scope>
    <source>
        <strain evidence="1">KCTC 25031</strain>
    </source>
</reference>
<protein>
    <submittedName>
        <fullName evidence="1">MoxR family ATPase</fullName>
    </submittedName>
</protein>
<proteinExistence type="predicted"/>
<evidence type="ECO:0000313" key="2">
    <source>
        <dbReference type="Proteomes" id="UP000826212"/>
    </source>
</evidence>
<organism evidence="1 2">
    <name type="scientific">Halosquirtibacter laminarini</name>
    <dbReference type="NCBI Taxonomy" id="3374600"/>
    <lineage>
        <taxon>Bacteria</taxon>
        <taxon>Pseudomonadati</taxon>
        <taxon>Bacteroidota</taxon>
        <taxon>Bacteroidia</taxon>
        <taxon>Marinilabiliales</taxon>
        <taxon>Prolixibacteraceae</taxon>
        <taxon>Halosquirtibacter</taxon>
    </lineage>
</organism>
<evidence type="ECO:0000313" key="1">
    <source>
        <dbReference type="EMBL" id="QZE12815.1"/>
    </source>
</evidence>
<sequence length="317" mass="35919">MKDTIKQLQEGIKNTIIGQEELVESLIIGLIAEGNILLEGLPGLAKTRAVKALSKVMEIQMNRVQFTPDLLPSDITGTEIYNPESETTFDFKQGPIFCNLVLADEINRAPAKVQSALLEAMEEHQVTVAGKTYLMDPLFMVIATQNPVEQEGTYPLPEAQLDRFMMKINLDYLTPEQEELMLKMVRGEEVTEKKEISKIDKQFVFDARKQVSNIHVSEEVNQYIIRLIDASRHPEKYSDSLGKYITFGASPRGTIALDKTARCYAYMQDRDYVTIDDIRLVAHRVLRHRIALTYQTNVDKLQADDIVTELLNAVPIS</sequence>
<keyword evidence="2" id="KW-1185">Reference proteome</keyword>
<gene>
    <name evidence="1" type="ORF">K4L44_09460</name>
</gene>
<name>A0AC61NLV2_9BACT</name>
<dbReference type="Proteomes" id="UP000826212">
    <property type="component" value="Chromosome"/>
</dbReference>
<accession>A0AC61NLV2</accession>